<dbReference type="Gramene" id="EFJ17932">
    <property type="protein sequence ID" value="EFJ17932"/>
    <property type="gene ID" value="SELMODRAFT_420728"/>
</dbReference>
<evidence type="ECO:0000313" key="4">
    <source>
        <dbReference type="EMBL" id="EFJ17932.1"/>
    </source>
</evidence>
<dbReference type="eggNOG" id="KOG4008">
    <property type="taxonomic scope" value="Eukaryota"/>
</dbReference>
<reference evidence="4 5" key="1">
    <citation type="journal article" date="2011" name="Science">
        <title>The Selaginella genome identifies genetic changes associated with the evolution of vascular plants.</title>
        <authorList>
            <person name="Banks J.A."/>
            <person name="Nishiyama T."/>
            <person name="Hasebe M."/>
            <person name="Bowman J.L."/>
            <person name="Gribskov M."/>
            <person name="dePamphilis C."/>
            <person name="Albert V.A."/>
            <person name="Aono N."/>
            <person name="Aoyama T."/>
            <person name="Ambrose B.A."/>
            <person name="Ashton N.W."/>
            <person name="Axtell M.J."/>
            <person name="Barker E."/>
            <person name="Barker M.S."/>
            <person name="Bennetzen J.L."/>
            <person name="Bonawitz N.D."/>
            <person name="Chapple C."/>
            <person name="Cheng C."/>
            <person name="Correa L.G."/>
            <person name="Dacre M."/>
            <person name="DeBarry J."/>
            <person name="Dreyer I."/>
            <person name="Elias M."/>
            <person name="Engstrom E.M."/>
            <person name="Estelle M."/>
            <person name="Feng L."/>
            <person name="Finet C."/>
            <person name="Floyd S.K."/>
            <person name="Frommer W.B."/>
            <person name="Fujita T."/>
            <person name="Gramzow L."/>
            <person name="Gutensohn M."/>
            <person name="Harholt J."/>
            <person name="Hattori M."/>
            <person name="Heyl A."/>
            <person name="Hirai T."/>
            <person name="Hiwatashi Y."/>
            <person name="Ishikawa M."/>
            <person name="Iwata M."/>
            <person name="Karol K.G."/>
            <person name="Koehler B."/>
            <person name="Kolukisaoglu U."/>
            <person name="Kubo M."/>
            <person name="Kurata T."/>
            <person name="Lalonde S."/>
            <person name="Li K."/>
            <person name="Li Y."/>
            <person name="Litt A."/>
            <person name="Lyons E."/>
            <person name="Manning G."/>
            <person name="Maruyama T."/>
            <person name="Michael T.P."/>
            <person name="Mikami K."/>
            <person name="Miyazaki S."/>
            <person name="Morinaga S."/>
            <person name="Murata T."/>
            <person name="Mueller-Roeber B."/>
            <person name="Nelson D.R."/>
            <person name="Obara M."/>
            <person name="Oguri Y."/>
            <person name="Olmstead R.G."/>
            <person name="Onodera N."/>
            <person name="Petersen B.L."/>
            <person name="Pils B."/>
            <person name="Prigge M."/>
            <person name="Rensing S.A."/>
            <person name="Riano-Pachon D.M."/>
            <person name="Roberts A.W."/>
            <person name="Sato Y."/>
            <person name="Scheller H.V."/>
            <person name="Schulz B."/>
            <person name="Schulz C."/>
            <person name="Shakirov E.V."/>
            <person name="Shibagaki N."/>
            <person name="Shinohara N."/>
            <person name="Shippen D.E."/>
            <person name="Soerensen I."/>
            <person name="Sotooka R."/>
            <person name="Sugimoto N."/>
            <person name="Sugita M."/>
            <person name="Sumikawa N."/>
            <person name="Tanurdzic M."/>
            <person name="Theissen G."/>
            <person name="Ulvskov P."/>
            <person name="Wakazuki S."/>
            <person name="Weng J.K."/>
            <person name="Willats W.W."/>
            <person name="Wipf D."/>
            <person name="Wolf P.G."/>
            <person name="Yang L."/>
            <person name="Zimmer A.D."/>
            <person name="Zhu Q."/>
            <person name="Mitros T."/>
            <person name="Hellsten U."/>
            <person name="Loque D."/>
            <person name="Otillar R."/>
            <person name="Salamov A."/>
            <person name="Schmutz J."/>
            <person name="Shapiro H."/>
            <person name="Lindquist E."/>
            <person name="Lucas S."/>
            <person name="Rokhsar D."/>
            <person name="Grigoriev I.V."/>
        </authorList>
    </citation>
    <scope>NUCLEOTIDE SEQUENCE [LARGE SCALE GENOMIC DNA]</scope>
</reference>
<dbReference type="Gene3D" id="6.10.250.1770">
    <property type="match status" value="1"/>
</dbReference>
<dbReference type="GO" id="GO:0000028">
    <property type="term" value="P:ribosomal small subunit assembly"/>
    <property type="evidence" value="ECO:0000318"/>
    <property type="project" value="GO_Central"/>
</dbReference>
<feature type="region of interest" description="Disordered" evidence="2">
    <location>
        <begin position="151"/>
        <end position="237"/>
    </location>
</feature>
<protein>
    <recommendedName>
        <fullName evidence="3">Ribosomal RNA-processing protein 7 C-terminal domain-containing protein</fullName>
    </recommendedName>
</protein>
<dbReference type="InParanoid" id="D8SCX5"/>
<dbReference type="Pfam" id="PF12923">
    <property type="entry name" value="RRP7"/>
    <property type="match status" value="2"/>
</dbReference>
<accession>D8SCX5</accession>
<evidence type="ECO:0000313" key="5">
    <source>
        <dbReference type="Proteomes" id="UP000001514"/>
    </source>
</evidence>
<evidence type="ECO:0000259" key="3">
    <source>
        <dbReference type="Pfam" id="PF12923"/>
    </source>
</evidence>
<dbReference type="GO" id="GO:0032545">
    <property type="term" value="C:CURI complex"/>
    <property type="evidence" value="ECO:0000318"/>
    <property type="project" value="GO_Central"/>
</dbReference>
<feature type="domain" description="Ribosomal RNA-processing protein 7 C-terminal" evidence="3">
    <location>
        <begin position="251"/>
        <end position="343"/>
    </location>
</feature>
<organism evidence="5">
    <name type="scientific">Selaginella moellendorffii</name>
    <name type="common">Spikemoss</name>
    <dbReference type="NCBI Taxonomy" id="88036"/>
    <lineage>
        <taxon>Eukaryota</taxon>
        <taxon>Viridiplantae</taxon>
        <taxon>Streptophyta</taxon>
        <taxon>Embryophyta</taxon>
        <taxon>Tracheophyta</taxon>
        <taxon>Lycopodiopsida</taxon>
        <taxon>Selaginellales</taxon>
        <taxon>Selaginellaceae</taxon>
        <taxon>Selaginella</taxon>
    </lineage>
</organism>
<comment type="similarity">
    <text evidence="1">Belongs to the RRP7 family.</text>
</comment>
<sequence length="389" mass="44218">MKKIAGKSEKNASRSEVNLVKEKKIKKKVLEGGKLLAEKKKISSEKKKRSLDLVPVPERTSENEDGDRLKKKKKISEKKLGKKKEIVEEDDSDLEITLKKKKKKLVEEIEDGENEQKVEKTLKKKKKFVEETEDGQNEQKVVKTLKKKKKTLVEETEDGENEHEEKTLKKKKVVEEIEDGQHEEKVEKALNKQKKKLVEDGNQQKLEKKLKKKKKEVEPVVPASSGGAGSGDGEAGKTLQGMEKWIAEYNARRPGIHVLQEQLDSFIADYEEREEQARKERQVAASGDGWTVVTRQKGKRRSADATSGIAVGAVHAAVAANAEKKTQGLDDFYKFQKRDSHRNGNETTDMLPFLTLACDSSEVAQLQLKFQEDKKKIAQMRAARKFRPY</sequence>
<feature type="compositionally biased region" description="Basic and acidic residues" evidence="2">
    <location>
        <begin position="59"/>
        <end position="68"/>
    </location>
</feature>
<feature type="domain" description="Ribosomal RNA-processing protein 7 C-terminal" evidence="3">
    <location>
        <begin position="361"/>
        <end position="389"/>
    </location>
</feature>
<dbReference type="STRING" id="88036.D8SCX5"/>
<proteinExistence type="inferred from homology"/>
<feature type="compositionally biased region" description="Basic and acidic residues" evidence="2">
    <location>
        <begin position="163"/>
        <end position="190"/>
    </location>
</feature>
<dbReference type="PANTHER" id="PTHR13191">
    <property type="entry name" value="RIBOSOMAL RNA PROCESSING PROTEIN 7-RELATED"/>
    <property type="match status" value="1"/>
</dbReference>
<dbReference type="GO" id="GO:0006364">
    <property type="term" value="P:rRNA processing"/>
    <property type="evidence" value="ECO:0000318"/>
    <property type="project" value="GO_Central"/>
</dbReference>
<dbReference type="Proteomes" id="UP000001514">
    <property type="component" value="Unassembled WGS sequence"/>
</dbReference>
<evidence type="ECO:0000256" key="2">
    <source>
        <dbReference type="SAM" id="MobiDB-lite"/>
    </source>
</evidence>
<dbReference type="GO" id="GO:0034456">
    <property type="term" value="C:UTP-C complex"/>
    <property type="evidence" value="ECO:0000318"/>
    <property type="project" value="GO_Central"/>
</dbReference>
<dbReference type="InterPro" id="IPR024326">
    <property type="entry name" value="RRP7_C"/>
</dbReference>
<dbReference type="PANTHER" id="PTHR13191:SF0">
    <property type="entry name" value="RIBOSOMAL RNA-PROCESSING PROTEIN 7 HOMOLOG A-RELATED"/>
    <property type="match status" value="1"/>
</dbReference>
<evidence type="ECO:0000256" key="1">
    <source>
        <dbReference type="ARBA" id="ARBA00006110"/>
    </source>
</evidence>
<dbReference type="AlphaFoldDB" id="D8SCX5"/>
<gene>
    <name evidence="4" type="ORF">SELMODRAFT_420728</name>
</gene>
<dbReference type="EMBL" id="GL377612">
    <property type="protein sequence ID" value="EFJ17932.1"/>
    <property type="molecule type" value="Genomic_DNA"/>
</dbReference>
<keyword evidence="5" id="KW-1185">Reference proteome</keyword>
<dbReference type="HOGENOM" id="CLU_734462_0_0_1"/>
<dbReference type="KEGG" id="smo:SELMODRAFT_420728"/>
<dbReference type="InterPro" id="IPR040446">
    <property type="entry name" value="RRP7"/>
</dbReference>
<name>D8SCX5_SELML</name>
<dbReference type="OMA" id="GNETTDM"/>
<feature type="region of interest" description="Disordered" evidence="2">
    <location>
        <begin position="43"/>
        <end position="71"/>
    </location>
</feature>